<proteinExistence type="predicted"/>
<reference evidence="2 3" key="1">
    <citation type="journal article" date="2016" name="Front. Microbiol.">
        <title>Genome and transcriptome sequences reveal the specific parasitism of the nematophagous Purpureocillium lilacinum 36-1.</title>
        <authorList>
            <person name="Xie J."/>
            <person name="Li S."/>
            <person name="Mo C."/>
            <person name="Xiao X."/>
            <person name="Peng D."/>
            <person name="Wang G."/>
            <person name="Xiao Y."/>
        </authorList>
    </citation>
    <scope>NUCLEOTIDE SEQUENCE [LARGE SCALE GENOMIC DNA]</scope>
    <source>
        <strain evidence="2 3">36-1</strain>
    </source>
</reference>
<evidence type="ECO:0000313" key="3">
    <source>
        <dbReference type="Proteomes" id="UP000245956"/>
    </source>
</evidence>
<accession>A0A2U3E2E5</accession>
<dbReference type="AlphaFoldDB" id="A0A2U3E2E5"/>
<feature type="region of interest" description="Disordered" evidence="1">
    <location>
        <begin position="15"/>
        <end position="60"/>
    </location>
</feature>
<comment type="caution">
    <text evidence="2">The sequence shown here is derived from an EMBL/GenBank/DDBJ whole genome shotgun (WGS) entry which is preliminary data.</text>
</comment>
<evidence type="ECO:0000313" key="2">
    <source>
        <dbReference type="EMBL" id="PWI68670.1"/>
    </source>
</evidence>
<dbReference type="Proteomes" id="UP000245956">
    <property type="component" value="Unassembled WGS sequence"/>
</dbReference>
<protein>
    <submittedName>
        <fullName evidence="2">Uncharacterized protein</fullName>
    </submittedName>
</protein>
<name>A0A2U3E2E5_PURLI</name>
<dbReference type="EMBL" id="LCWV01000014">
    <property type="protein sequence ID" value="PWI68670.1"/>
    <property type="molecule type" value="Genomic_DNA"/>
</dbReference>
<organism evidence="2 3">
    <name type="scientific">Purpureocillium lilacinum</name>
    <name type="common">Paecilomyces lilacinus</name>
    <dbReference type="NCBI Taxonomy" id="33203"/>
    <lineage>
        <taxon>Eukaryota</taxon>
        <taxon>Fungi</taxon>
        <taxon>Dikarya</taxon>
        <taxon>Ascomycota</taxon>
        <taxon>Pezizomycotina</taxon>
        <taxon>Sordariomycetes</taxon>
        <taxon>Hypocreomycetidae</taxon>
        <taxon>Hypocreales</taxon>
        <taxon>Ophiocordycipitaceae</taxon>
        <taxon>Purpureocillium</taxon>
    </lineage>
</organism>
<evidence type="ECO:0000256" key="1">
    <source>
        <dbReference type="SAM" id="MobiDB-lite"/>
    </source>
</evidence>
<sequence>MARQGWGAGMAWLDPASTARAPPAPPPALHPHLHVSAWPPESPVPCAHPGDSGASAQPPPPPPLMHAWIWNWIWFPELSLVSIPTSHGRSAPDA</sequence>
<gene>
    <name evidence="2" type="ORF">PCL_01759</name>
</gene>